<accession>A0A6P7HBX6</accession>
<dbReference type="PANTHER" id="PTHR24292:SF103">
    <property type="entry name" value="CYTOCHROME P450 6BS1"/>
    <property type="match status" value="1"/>
</dbReference>
<dbReference type="InterPro" id="IPR036396">
    <property type="entry name" value="Cyt_P450_sf"/>
</dbReference>
<evidence type="ECO:0000256" key="4">
    <source>
        <dbReference type="ARBA" id="ARBA00004406"/>
    </source>
</evidence>
<evidence type="ECO:0000256" key="14">
    <source>
        <dbReference type="PIRSR" id="PIRSR602403-1"/>
    </source>
</evidence>
<comment type="function">
    <text evidence="2">May be involved in the metabolism of insect hormones and in the breakdown of synthetic insecticides.</text>
</comment>
<keyword evidence="8" id="KW-0256">Endoplasmic reticulum</keyword>
<organism evidence="16">
    <name type="scientific">Diabrotica virgifera virgifera</name>
    <name type="common">western corn rootworm</name>
    <dbReference type="NCBI Taxonomy" id="50390"/>
    <lineage>
        <taxon>Eukaryota</taxon>
        <taxon>Metazoa</taxon>
        <taxon>Ecdysozoa</taxon>
        <taxon>Arthropoda</taxon>
        <taxon>Hexapoda</taxon>
        <taxon>Insecta</taxon>
        <taxon>Pterygota</taxon>
        <taxon>Neoptera</taxon>
        <taxon>Endopterygota</taxon>
        <taxon>Coleoptera</taxon>
        <taxon>Polyphaga</taxon>
        <taxon>Cucujiformia</taxon>
        <taxon>Chrysomeloidea</taxon>
        <taxon>Chrysomelidae</taxon>
        <taxon>Galerucinae</taxon>
        <taxon>Diabroticina</taxon>
        <taxon>Diabroticites</taxon>
        <taxon>Diabrotica</taxon>
    </lineage>
</organism>
<comment type="cofactor">
    <cofactor evidence="1 14">
        <name>heme</name>
        <dbReference type="ChEBI" id="CHEBI:30413"/>
    </cofactor>
</comment>
<evidence type="ECO:0000256" key="3">
    <source>
        <dbReference type="ARBA" id="ARBA00004174"/>
    </source>
</evidence>
<keyword evidence="10 15" id="KW-0560">Oxidoreductase</keyword>
<dbReference type="GO" id="GO:0016705">
    <property type="term" value="F:oxidoreductase activity, acting on paired donors, with incorporation or reduction of molecular oxygen"/>
    <property type="evidence" value="ECO:0007669"/>
    <property type="project" value="InterPro"/>
</dbReference>
<comment type="similarity">
    <text evidence="5 15">Belongs to the cytochrome P450 family.</text>
</comment>
<evidence type="ECO:0000256" key="13">
    <source>
        <dbReference type="ARBA" id="ARBA00023136"/>
    </source>
</evidence>
<evidence type="ECO:0000256" key="6">
    <source>
        <dbReference type="ARBA" id="ARBA00022617"/>
    </source>
</evidence>
<dbReference type="GO" id="GO:0005789">
    <property type="term" value="C:endoplasmic reticulum membrane"/>
    <property type="evidence" value="ECO:0007669"/>
    <property type="project" value="UniProtKB-SubCell"/>
</dbReference>
<keyword evidence="13" id="KW-0472">Membrane</keyword>
<keyword evidence="7 14" id="KW-0479">Metal-binding</keyword>
<dbReference type="GO" id="GO:0004497">
    <property type="term" value="F:monooxygenase activity"/>
    <property type="evidence" value="ECO:0007669"/>
    <property type="project" value="UniProtKB-KW"/>
</dbReference>
<dbReference type="Pfam" id="PF00067">
    <property type="entry name" value="p450"/>
    <property type="match status" value="1"/>
</dbReference>
<protein>
    <submittedName>
        <fullName evidence="16">Cytochrome P450 6k1-like</fullName>
    </submittedName>
</protein>
<evidence type="ECO:0000256" key="11">
    <source>
        <dbReference type="ARBA" id="ARBA00023004"/>
    </source>
</evidence>
<dbReference type="InterPro" id="IPR002403">
    <property type="entry name" value="Cyt_P450_E_grp-IV"/>
</dbReference>
<evidence type="ECO:0000256" key="8">
    <source>
        <dbReference type="ARBA" id="ARBA00022824"/>
    </source>
</evidence>
<dbReference type="AlphaFoldDB" id="A0A6P7HBX6"/>
<sequence>MRKYPPAPVFLRKCTKAYPVPNSNVVIEKGLSVLIPCYGLHRDPEYFPDPELFDPDRFSEENKSKIWEGTYIPFGDGPRNCIGEFPFSLYFIWEFDSVLF</sequence>
<gene>
    <name evidence="16" type="primary">LOC114348867</name>
</gene>
<dbReference type="PANTHER" id="PTHR24292">
    <property type="entry name" value="CYTOCHROME P450"/>
    <property type="match status" value="1"/>
</dbReference>
<evidence type="ECO:0000256" key="10">
    <source>
        <dbReference type="ARBA" id="ARBA00023002"/>
    </source>
</evidence>
<keyword evidence="12 15" id="KW-0503">Monooxygenase</keyword>
<feature type="binding site" description="axial binding residue" evidence="14">
    <location>
        <position position="81"/>
    </location>
    <ligand>
        <name>heme</name>
        <dbReference type="ChEBI" id="CHEBI:30413"/>
    </ligand>
    <ligandPart>
        <name>Fe</name>
        <dbReference type="ChEBI" id="CHEBI:18248"/>
    </ligandPart>
</feature>
<dbReference type="InterPro" id="IPR001128">
    <property type="entry name" value="Cyt_P450"/>
</dbReference>
<evidence type="ECO:0000256" key="5">
    <source>
        <dbReference type="ARBA" id="ARBA00010617"/>
    </source>
</evidence>
<dbReference type="GO" id="GO:0005506">
    <property type="term" value="F:iron ion binding"/>
    <property type="evidence" value="ECO:0007669"/>
    <property type="project" value="InterPro"/>
</dbReference>
<dbReference type="InterPro" id="IPR017972">
    <property type="entry name" value="Cyt_P450_CS"/>
</dbReference>
<keyword evidence="9" id="KW-0492">Microsome</keyword>
<name>A0A6P7HBX6_DIAVI</name>
<dbReference type="SUPFAM" id="SSF48264">
    <property type="entry name" value="Cytochrome P450"/>
    <property type="match status" value="1"/>
</dbReference>
<proteinExistence type="inferred from homology"/>
<reference evidence="16" key="1">
    <citation type="submission" date="2025-08" db="UniProtKB">
        <authorList>
            <consortium name="RefSeq"/>
        </authorList>
    </citation>
    <scope>IDENTIFICATION</scope>
    <source>
        <tissue evidence="16">Whole insect</tissue>
    </source>
</reference>
<dbReference type="PRINTS" id="PR00465">
    <property type="entry name" value="EP450IV"/>
</dbReference>
<comment type="subcellular location">
    <subcellularLocation>
        <location evidence="4">Endoplasmic reticulum membrane</location>
        <topology evidence="4">Peripheral membrane protein</topology>
    </subcellularLocation>
    <subcellularLocation>
        <location evidence="3">Microsome membrane</location>
        <topology evidence="3">Peripheral membrane protein</topology>
    </subcellularLocation>
</comment>
<dbReference type="InterPro" id="IPR050476">
    <property type="entry name" value="Insect_CytP450_Detox"/>
</dbReference>
<evidence type="ECO:0000256" key="15">
    <source>
        <dbReference type="RuleBase" id="RU000461"/>
    </source>
</evidence>
<evidence type="ECO:0000313" key="16">
    <source>
        <dbReference type="RefSeq" id="XP_028155138.1"/>
    </source>
</evidence>
<keyword evidence="6 14" id="KW-0349">Heme</keyword>
<evidence type="ECO:0000256" key="1">
    <source>
        <dbReference type="ARBA" id="ARBA00001971"/>
    </source>
</evidence>
<dbReference type="RefSeq" id="XP_028155138.1">
    <property type="nucleotide sequence ID" value="XM_028299337.1"/>
</dbReference>
<dbReference type="InParanoid" id="A0A6P7HBX6"/>
<evidence type="ECO:0000256" key="9">
    <source>
        <dbReference type="ARBA" id="ARBA00022848"/>
    </source>
</evidence>
<dbReference type="PROSITE" id="PS00086">
    <property type="entry name" value="CYTOCHROME_P450"/>
    <property type="match status" value="1"/>
</dbReference>
<keyword evidence="11 14" id="KW-0408">Iron</keyword>
<evidence type="ECO:0000256" key="12">
    <source>
        <dbReference type="ARBA" id="ARBA00023033"/>
    </source>
</evidence>
<dbReference type="GO" id="GO:0020037">
    <property type="term" value="F:heme binding"/>
    <property type="evidence" value="ECO:0007669"/>
    <property type="project" value="InterPro"/>
</dbReference>
<evidence type="ECO:0000256" key="7">
    <source>
        <dbReference type="ARBA" id="ARBA00022723"/>
    </source>
</evidence>
<dbReference type="Gene3D" id="1.10.630.10">
    <property type="entry name" value="Cytochrome P450"/>
    <property type="match status" value="1"/>
</dbReference>
<evidence type="ECO:0000256" key="2">
    <source>
        <dbReference type="ARBA" id="ARBA00003690"/>
    </source>
</evidence>